<dbReference type="InterPro" id="IPR001853">
    <property type="entry name" value="DSBA-like_thioredoxin_dom"/>
</dbReference>
<dbReference type="InterPro" id="IPR036249">
    <property type="entry name" value="Thioredoxin-like_sf"/>
</dbReference>
<organism evidence="3 4">
    <name type="scientific">Saccharopolyspora thermophila</name>
    <dbReference type="NCBI Taxonomy" id="89367"/>
    <lineage>
        <taxon>Bacteria</taxon>
        <taxon>Bacillati</taxon>
        <taxon>Actinomycetota</taxon>
        <taxon>Actinomycetes</taxon>
        <taxon>Pseudonocardiales</taxon>
        <taxon>Pseudonocardiaceae</taxon>
        <taxon>Saccharopolyspora</taxon>
    </lineage>
</organism>
<evidence type="ECO:0000313" key="2">
    <source>
        <dbReference type="EMBL" id="GAA0537295.1"/>
    </source>
</evidence>
<dbReference type="EMBL" id="BMMT01000019">
    <property type="protein sequence ID" value="GGJ02046.1"/>
    <property type="molecule type" value="Genomic_DNA"/>
</dbReference>
<sequence length="217" mass="24055">MIARNNATPARVDPGMTATFSVTWDYRCPFARNAHEHLLTGLAAGADWQIRFLPFSLGQAHVEPGETSVWDEPAQDTGIIALQAGVVVRDEFPEQFSGVHRALFAARHDKGLHLEDRSVIHHVLTEGGVPADAVFARIDDGSALQRVRTEHEQFVASHNVWGVPTFIADDQAVFVRLMKRAPVGADAAESVRTIERVVDLLTEWTDLNEFKRTSVPR</sequence>
<evidence type="ECO:0000313" key="4">
    <source>
        <dbReference type="Proteomes" id="UP000597989"/>
    </source>
</evidence>
<gene>
    <name evidence="2" type="ORF">GCM10009545_45050</name>
    <name evidence="3" type="ORF">GCM10011581_44040</name>
</gene>
<reference evidence="2 5" key="2">
    <citation type="journal article" date="2019" name="Int. J. Syst. Evol. Microbiol.">
        <title>The Global Catalogue of Microorganisms (GCM) 10K type strain sequencing project: providing services to taxonomists for standard genome sequencing and annotation.</title>
        <authorList>
            <consortium name="The Broad Institute Genomics Platform"/>
            <consortium name="The Broad Institute Genome Sequencing Center for Infectious Disease"/>
            <person name="Wu L."/>
            <person name="Ma J."/>
        </authorList>
    </citation>
    <scope>NUCLEOTIDE SEQUENCE [LARGE SCALE GENOMIC DNA]</scope>
    <source>
        <strain evidence="2 5">JCM 10664</strain>
    </source>
</reference>
<evidence type="ECO:0000259" key="1">
    <source>
        <dbReference type="Pfam" id="PF01323"/>
    </source>
</evidence>
<dbReference type="Proteomes" id="UP000597989">
    <property type="component" value="Unassembled WGS sequence"/>
</dbReference>
<protein>
    <recommendedName>
        <fullName evidence="1">DSBA-like thioredoxin domain-containing protein</fullName>
    </recommendedName>
</protein>
<reference evidence="3" key="3">
    <citation type="submission" date="2020-09" db="EMBL/GenBank/DDBJ databases">
        <authorList>
            <person name="Sun Q."/>
            <person name="Zhou Y."/>
        </authorList>
    </citation>
    <scope>NUCLEOTIDE SEQUENCE</scope>
    <source>
        <strain evidence="3">CGMCC 4.7206</strain>
    </source>
</reference>
<keyword evidence="5" id="KW-1185">Reference proteome</keyword>
<dbReference type="SUPFAM" id="SSF52833">
    <property type="entry name" value="Thioredoxin-like"/>
    <property type="match status" value="1"/>
</dbReference>
<feature type="domain" description="DSBA-like thioredoxin" evidence="1">
    <location>
        <begin position="25"/>
        <end position="174"/>
    </location>
</feature>
<accession>A0A917NHR2</accession>
<reference evidence="3 4" key="1">
    <citation type="journal article" date="2014" name="Int. J. Syst. Evol. Microbiol.">
        <title>Complete genome sequence of Corynebacterium casei LMG S-19264T (=DSM 44701T), isolated from a smear-ripened cheese.</title>
        <authorList>
            <consortium name="US DOE Joint Genome Institute (JGI-PGF)"/>
            <person name="Walter F."/>
            <person name="Albersmeier A."/>
            <person name="Kalinowski J."/>
            <person name="Ruckert C."/>
        </authorList>
    </citation>
    <scope>NUCLEOTIDE SEQUENCE [LARGE SCALE GENOMIC DNA]</scope>
    <source>
        <strain evidence="3 4">CGMCC 4.7206</strain>
    </source>
</reference>
<dbReference type="GO" id="GO:0016491">
    <property type="term" value="F:oxidoreductase activity"/>
    <property type="evidence" value="ECO:0007669"/>
    <property type="project" value="InterPro"/>
</dbReference>
<proteinExistence type="predicted"/>
<dbReference type="Gene3D" id="3.40.30.10">
    <property type="entry name" value="Glutaredoxin"/>
    <property type="match status" value="1"/>
</dbReference>
<evidence type="ECO:0000313" key="3">
    <source>
        <dbReference type="EMBL" id="GGJ02046.1"/>
    </source>
</evidence>
<dbReference type="Pfam" id="PF01323">
    <property type="entry name" value="DSBA"/>
    <property type="match status" value="1"/>
</dbReference>
<name>A0A917NHR2_9PSEU</name>
<dbReference type="AlphaFoldDB" id="A0A917NHR2"/>
<dbReference type="Proteomes" id="UP001500220">
    <property type="component" value="Unassembled WGS sequence"/>
</dbReference>
<evidence type="ECO:0000313" key="5">
    <source>
        <dbReference type="Proteomes" id="UP001500220"/>
    </source>
</evidence>
<reference evidence="2" key="4">
    <citation type="submission" date="2023-12" db="EMBL/GenBank/DDBJ databases">
        <authorList>
            <person name="Sun Q."/>
            <person name="Inoue M."/>
        </authorList>
    </citation>
    <scope>NUCLEOTIDE SEQUENCE</scope>
    <source>
        <strain evidence="2">JCM 10664</strain>
    </source>
</reference>
<dbReference type="EMBL" id="BAAAHC010000020">
    <property type="protein sequence ID" value="GAA0537295.1"/>
    <property type="molecule type" value="Genomic_DNA"/>
</dbReference>
<dbReference type="RefSeq" id="WP_229680413.1">
    <property type="nucleotide sequence ID" value="NZ_BAAAHC010000020.1"/>
</dbReference>
<comment type="caution">
    <text evidence="3">The sequence shown here is derived from an EMBL/GenBank/DDBJ whole genome shotgun (WGS) entry which is preliminary data.</text>
</comment>